<dbReference type="EC" id="2.1.1.190" evidence="8"/>
<dbReference type="SUPFAM" id="SSF50249">
    <property type="entry name" value="Nucleic acid-binding proteins"/>
    <property type="match status" value="1"/>
</dbReference>
<dbReference type="RefSeq" id="WP_126384325.1">
    <property type="nucleotide sequence ID" value="NZ_CP041698.1"/>
</dbReference>
<proteinExistence type="inferred from homology"/>
<dbReference type="PROSITE" id="PS50926">
    <property type="entry name" value="TRAM"/>
    <property type="match status" value="1"/>
</dbReference>
<dbReference type="AlphaFoldDB" id="A0A3S0NAE6"/>
<dbReference type="Gene3D" id="2.40.50.140">
    <property type="entry name" value="Nucleic acid-binding proteins"/>
    <property type="match status" value="1"/>
</dbReference>
<comment type="similarity">
    <text evidence="4">Belongs to the class I-like SAM-binding methyltransferase superfamily. RNA M5U methyltransferase family.</text>
</comment>
<dbReference type="InterPro" id="IPR010280">
    <property type="entry name" value="U5_MeTrfase_fam"/>
</dbReference>
<evidence type="ECO:0000313" key="9">
    <source>
        <dbReference type="Proteomes" id="UP000279908"/>
    </source>
</evidence>
<dbReference type="GO" id="GO:0008173">
    <property type="term" value="F:RNA methyltransferase activity"/>
    <property type="evidence" value="ECO:0007669"/>
    <property type="project" value="InterPro"/>
</dbReference>
<dbReference type="NCBIfam" id="TIGR00479">
    <property type="entry name" value="rumA"/>
    <property type="match status" value="1"/>
</dbReference>
<dbReference type="EMBL" id="RXYK01000006">
    <property type="protein sequence ID" value="RTY38117.1"/>
    <property type="molecule type" value="Genomic_DNA"/>
</dbReference>
<dbReference type="Proteomes" id="UP000279908">
    <property type="component" value="Unassembled WGS sequence"/>
</dbReference>
<evidence type="ECO:0000313" key="7">
    <source>
        <dbReference type="EMBL" id="MWV54478.1"/>
    </source>
</evidence>
<keyword evidence="2 4" id="KW-0808">Transferase</keyword>
<dbReference type="InterPro" id="IPR030391">
    <property type="entry name" value="MeTrfase_TrmA_CS"/>
</dbReference>
<dbReference type="PROSITE" id="PS51687">
    <property type="entry name" value="SAM_MT_RNA_M5U"/>
    <property type="match status" value="1"/>
</dbReference>
<protein>
    <submittedName>
        <fullName evidence="8">23S rRNA (Uracil(1939)-C(5))-methyltransferase RlmD</fullName>
        <ecNumber evidence="8">2.1.1.190</ecNumber>
    </submittedName>
</protein>
<dbReference type="PANTHER" id="PTHR11061">
    <property type="entry name" value="RNA M5U METHYLTRANSFERASE"/>
    <property type="match status" value="1"/>
</dbReference>
<evidence type="ECO:0000259" key="6">
    <source>
        <dbReference type="PROSITE" id="PS50926"/>
    </source>
</evidence>
<evidence type="ECO:0000256" key="4">
    <source>
        <dbReference type="PROSITE-ProRule" id="PRU01024"/>
    </source>
</evidence>
<feature type="binding site" evidence="4">
    <location>
        <position position="356"/>
    </location>
    <ligand>
        <name>S-adenosyl-L-methionine</name>
        <dbReference type="ChEBI" id="CHEBI:59789"/>
    </ligand>
</feature>
<dbReference type="Pfam" id="PF05958">
    <property type="entry name" value="tRNA_U5-meth_tr"/>
    <property type="match status" value="1"/>
</dbReference>
<dbReference type="InterPro" id="IPR029063">
    <property type="entry name" value="SAM-dependent_MTases_sf"/>
</dbReference>
<dbReference type="GO" id="GO:0008757">
    <property type="term" value="F:S-adenosylmethionine-dependent methyltransferase activity"/>
    <property type="evidence" value="ECO:0007669"/>
    <property type="project" value="UniProtKB-ARBA"/>
</dbReference>
<sequence length="484" mass="53342">MAEAAYRKGDMVELLITDMADKDECFGKLECGMGVMVGGMLAVGDRVSARVTRVRQRYLKAIAVEVLEPSLDRTEPVCGDFGVCGGCKLMHIRYPAQLRYKEKKVQDALIHIGGFSEPPMLPALGAPSPVHYRNKIEFSCSGKRYLRPEELSMDELLQPKNFALGFHAPGNFEKVIDTARCHLATEEMNSVLRLTRDFALENAMEPYMAREHTGFLRNLVVRSSVHTGEVMVNIVTSWYDGELMESYSAHLQSGMQGVPLTLVNNVTNRRNTVATGDVEYTILGSGTISEKLGLLEFRISANSFFQTNTLQAEALYGRIQDACELRAGDRVYDLYCGTGTITLWLARHAERAIGLEVVESSIQDARSNAESNGIGNAYFFQTDLKDLGAMMEQLEEHGRPDVIVTDPPRAGMHPKALETMLKLGARRIVYVSCNPASLARDGKEIAGAGYRLVSVEPVDMFPHTAHIESVACFDYSASGGCSSE</sequence>
<feature type="active site" description="Nucleophile" evidence="4">
    <location>
        <position position="433"/>
    </location>
</feature>
<dbReference type="Proteomes" id="UP000489351">
    <property type="component" value="Unassembled WGS sequence"/>
</dbReference>
<dbReference type="GO" id="GO:0001510">
    <property type="term" value="P:RNA methylation"/>
    <property type="evidence" value="ECO:0007669"/>
    <property type="project" value="UniProtKB-ARBA"/>
</dbReference>
<dbReference type="PROSITE" id="PS01230">
    <property type="entry name" value="TRMA_1"/>
    <property type="match status" value="1"/>
</dbReference>
<evidence type="ECO:0000313" key="8">
    <source>
        <dbReference type="EMBL" id="RTY38117.1"/>
    </source>
</evidence>
<organism evidence="8 9">
    <name type="scientific">Chlorobium phaeovibrioides</name>
    <dbReference type="NCBI Taxonomy" id="1094"/>
    <lineage>
        <taxon>Bacteria</taxon>
        <taxon>Pseudomonadati</taxon>
        <taxon>Chlorobiota</taxon>
        <taxon>Chlorobiia</taxon>
        <taxon>Chlorobiales</taxon>
        <taxon>Chlorobiaceae</taxon>
        <taxon>Chlorobium/Pelodictyon group</taxon>
        <taxon>Chlorobium</taxon>
    </lineage>
</organism>
<keyword evidence="10" id="KW-1185">Reference proteome</keyword>
<evidence type="ECO:0000313" key="10">
    <source>
        <dbReference type="Proteomes" id="UP000489351"/>
    </source>
</evidence>
<evidence type="ECO:0000256" key="3">
    <source>
        <dbReference type="ARBA" id="ARBA00022691"/>
    </source>
</evidence>
<gene>
    <name evidence="8" type="primary">rlmD</name>
    <name evidence="8" type="ORF">EKD02_05305</name>
    <name evidence="7" type="ORF">GJ685_05295</name>
</gene>
<dbReference type="FunFam" id="3.40.50.150:FF:000009">
    <property type="entry name" value="23S rRNA (Uracil(1939)-C(5))-methyltransferase RlmD"/>
    <property type="match status" value="1"/>
</dbReference>
<comment type="caution">
    <text evidence="8">The sequence shown here is derived from an EMBL/GenBank/DDBJ whole genome shotgun (WGS) entry which is preliminary data.</text>
</comment>
<keyword evidence="3 4" id="KW-0949">S-adenosyl-L-methionine</keyword>
<dbReference type="Gene3D" id="2.40.50.1070">
    <property type="match status" value="1"/>
</dbReference>
<feature type="binding site" evidence="4">
    <location>
        <position position="406"/>
    </location>
    <ligand>
        <name>S-adenosyl-L-methionine</name>
        <dbReference type="ChEBI" id="CHEBI:59789"/>
    </ligand>
</feature>
<dbReference type="PROSITE" id="PS01231">
    <property type="entry name" value="TRMA_2"/>
    <property type="match status" value="1"/>
</dbReference>
<evidence type="ECO:0000256" key="1">
    <source>
        <dbReference type="ARBA" id="ARBA00022603"/>
    </source>
</evidence>
<dbReference type="InterPro" id="IPR002792">
    <property type="entry name" value="TRAM_dom"/>
</dbReference>
<feature type="active site" evidence="5">
    <location>
        <position position="433"/>
    </location>
</feature>
<dbReference type="EMBL" id="WUBZ01000013">
    <property type="protein sequence ID" value="MWV54478.1"/>
    <property type="molecule type" value="Genomic_DNA"/>
</dbReference>
<feature type="binding site" evidence="4">
    <location>
        <position position="306"/>
    </location>
    <ligand>
        <name>S-adenosyl-L-methionine</name>
        <dbReference type="ChEBI" id="CHEBI:59789"/>
    </ligand>
</feature>
<dbReference type="SUPFAM" id="SSF53335">
    <property type="entry name" value="S-adenosyl-L-methionine-dependent methyltransferases"/>
    <property type="match status" value="1"/>
</dbReference>
<dbReference type="InterPro" id="IPR012340">
    <property type="entry name" value="NA-bd_OB-fold"/>
</dbReference>
<dbReference type="CDD" id="cd02440">
    <property type="entry name" value="AdoMet_MTases"/>
    <property type="match status" value="1"/>
</dbReference>
<dbReference type="PANTHER" id="PTHR11061:SF30">
    <property type="entry name" value="TRNA (URACIL(54)-C(5))-METHYLTRANSFERASE"/>
    <property type="match status" value="1"/>
</dbReference>
<dbReference type="InterPro" id="IPR030390">
    <property type="entry name" value="MeTrfase_TrmA_AS"/>
</dbReference>
<feature type="binding site" evidence="4">
    <location>
        <position position="335"/>
    </location>
    <ligand>
        <name>S-adenosyl-L-methionine</name>
        <dbReference type="ChEBI" id="CHEBI:59789"/>
    </ligand>
</feature>
<feature type="domain" description="TRAM" evidence="6">
    <location>
        <begin position="5"/>
        <end position="65"/>
    </location>
</feature>
<keyword evidence="1 4" id="KW-0489">Methyltransferase</keyword>
<reference evidence="7 10" key="2">
    <citation type="submission" date="2019-11" db="EMBL/GenBank/DDBJ databases">
        <title>Green- and brown-colored morphotypes of Chlorobia in the stratified aquatic ecosystems of Kandalaksha Gulf (White Sea): A model for study of the accessory genome evolution.</title>
        <authorList>
            <person name="Grouzdev D.S."/>
        </authorList>
    </citation>
    <scope>NUCLEOTIDE SEQUENCE [LARGE SCALE GENOMIC DNA]</scope>
    <source>
        <strain evidence="7 10">ZM</strain>
    </source>
</reference>
<evidence type="ECO:0000256" key="2">
    <source>
        <dbReference type="ARBA" id="ARBA00022679"/>
    </source>
</evidence>
<accession>A0A3S0NAE6</accession>
<reference evidence="8 9" key="1">
    <citation type="submission" date="2018-12" db="EMBL/GenBank/DDBJ databases">
        <authorList>
            <person name="Lunina O.N."/>
            <person name="Grouzdev D.S."/>
            <person name="Gorlenko V.M."/>
            <person name="Savvichev A.S."/>
        </authorList>
    </citation>
    <scope>NUCLEOTIDE SEQUENCE [LARGE SCALE GENOMIC DNA]</scope>
    <source>
        <strain evidence="8 9">BrKhr-17</strain>
    </source>
</reference>
<dbReference type="Pfam" id="PF01938">
    <property type="entry name" value="TRAM"/>
    <property type="match status" value="1"/>
</dbReference>
<dbReference type="Gene3D" id="3.40.50.150">
    <property type="entry name" value="Vaccinia Virus protein VP39"/>
    <property type="match status" value="1"/>
</dbReference>
<evidence type="ECO:0000256" key="5">
    <source>
        <dbReference type="PROSITE-ProRule" id="PRU10015"/>
    </source>
</evidence>
<dbReference type="GO" id="GO:0006396">
    <property type="term" value="P:RNA processing"/>
    <property type="evidence" value="ECO:0007669"/>
    <property type="project" value="InterPro"/>
</dbReference>
<name>A0A3S0NAE6_CHLPH</name>